<evidence type="ECO:0000256" key="1">
    <source>
        <dbReference type="ARBA" id="ARBA00023015"/>
    </source>
</evidence>
<sequence>VLLRLWPVIEAHITVALAQDQAIRSDPARVIQQHHALIEALHSRDRSAIEKAFWQHTIGSAEELIAIMDERGQPSAADS</sequence>
<dbReference type="SUPFAM" id="SSF48008">
    <property type="entry name" value="GntR ligand-binding domain-like"/>
    <property type="match status" value="1"/>
</dbReference>
<dbReference type="EMBL" id="JTDL01000006">
    <property type="protein sequence ID" value="KHL05554.1"/>
    <property type="molecule type" value="Genomic_DNA"/>
</dbReference>
<dbReference type="Pfam" id="PF07729">
    <property type="entry name" value="FCD"/>
    <property type="match status" value="1"/>
</dbReference>
<feature type="non-terminal residue" evidence="5">
    <location>
        <position position="1"/>
    </location>
</feature>
<protein>
    <recommendedName>
        <fullName evidence="4">GntR C-terminal domain-containing protein</fullName>
    </recommendedName>
</protein>
<keyword evidence="1" id="KW-0805">Transcription regulation</keyword>
<dbReference type="AlphaFoldDB" id="A0A0B2AUM0"/>
<evidence type="ECO:0000256" key="3">
    <source>
        <dbReference type="ARBA" id="ARBA00023163"/>
    </source>
</evidence>
<evidence type="ECO:0000313" key="5">
    <source>
        <dbReference type="EMBL" id="KHL05554.1"/>
    </source>
</evidence>
<proteinExistence type="predicted"/>
<feature type="domain" description="GntR C-terminal" evidence="4">
    <location>
        <begin position="2"/>
        <end position="56"/>
    </location>
</feature>
<dbReference type="InterPro" id="IPR011711">
    <property type="entry name" value="GntR_C"/>
</dbReference>
<keyword evidence="6" id="KW-1185">Reference proteome</keyword>
<dbReference type="Gene3D" id="1.20.120.530">
    <property type="entry name" value="GntR ligand-binding domain-like"/>
    <property type="match status" value="1"/>
</dbReference>
<reference evidence="5 6" key="1">
    <citation type="submission" date="2014-09" db="EMBL/GenBank/DDBJ databases">
        <title>Genome sequence of Sinomonas sp. MUSC 117.</title>
        <authorList>
            <person name="Lee L.-H."/>
        </authorList>
    </citation>
    <scope>NUCLEOTIDE SEQUENCE [LARGE SCALE GENOMIC DNA]</scope>
    <source>
        <strain evidence="5 6">MUSC 117</strain>
    </source>
</reference>
<keyword evidence="3" id="KW-0804">Transcription</keyword>
<comment type="caution">
    <text evidence="5">The sequence shown here is derived from an EMBL/GenBank/DDBJ whole genome shotgun (WGS) entry which is preliminary data.</text>
</comment>
<organism evidence="5 6">
    <name type="scientific">Sinomonas humi</name>
    <dbReference type="NCBI Taxonomy" id="1338436"/>
    <lineage>
        <taxon>Bacteria</taxon>
        <taxon>Bacillati</taxon>
        <taxon>Actinomycetota</taxon>
        <taxon>Actinomycetes</taxon>
        <taxon>Micrococcales</taxon>
        <taxon>Micrococcaceae</taxon>
        <taxon>Sinomonas</taxon>
    </lineage>
</organism>
<dbReference type="GO" id="GO:0003677">
    <property type="term" value="F:DNA binding"/>
    <property type="evidence" value="ECO:0007669"/>
    <property type="project" value="UniProtKB-KW"/>
</dbReference>
<evidence type="ECO:0000313" key="6">
    <source>
        <dbReference type="Proteomes" id="UP000030982"/>
    </source>
</evidence>
<gene>
    <name evidence="5" type="ORF">LK10_00675</name>
</gene>
<name>A0A0B2AUM0_9MICC</name>
<dbReference type="Proteomes" id="UP000030982">
    <property type="component" value="Unassembled WGS sequence"/>
</dbReference>
<keyword evidence="2" id="KW-0238">DNA-binding</keyword>
<dbReference type="InterPro" id="IPR008920">
    <property type="entry name" value="TF_FadR/GntR_C"/>
</dbReference>
<dbReference type="RefSeq" id="WP_043119335.1">
    <property type="nucleotide sequence ID" value="NZ_JTDL01000006.1"/>
</dbReference>
<accession>A0A0B2AUM0</accession>
<evidence type="ECO:0000256" key="2">
    <source>
        <dbReference type="ARBA" id="ARBA00023125"/>
    </source>
</evidence>
<evidence type="ECO:0000259" key="4">
    <source>
        <dbReference type="Pfam" id="PF07729"/>
    </source>
</evidence>